<evidence type="ECO:0000313" key="6">
    <source>
        <dbReference type="Proteomes" id="UP001223586"/>
    </source>
</evidence>
<dbReference type="RefSeq" id="WP_307232913.1">
    <property type="nucleotide sequence ID" value="NZ_JAUSTT010000037.1"/>
</dbReference>
<evidence type="ECO:0000313" key="5">
    <source>
        <dbReference type="EMBL" id="MDQ0178255.1"/>
    </source>
</evidence>
<evidence type="ECO:0000256" key="2">
    <source>
        <dbReference type="ARBA" id="ARBA00023125"/>
    </source>
</evidence>
<dbReference type="SMART" id="SM00347">
    <property type="entry name" value="HTH_MARR"/>
    <property type="match status" value="1"/>
</dbReference>
<organism evidence="5 6">
    <name type="scientific">Bacillus chungangensis</name>
    <dbReference type="NCBI Taxonomy" id="587633"/>
    <lineage>
        <taxon>Bacteria</taxon>
        <taxon>Bacillati</taxon>
        <taxon>Bacillota</taxon>
        <taxon>Bacilli</taxon>
        <taxon>Bacillales</taxon>
        <taxon>Bacillaceae</taxon>
        <taxon>Bacillus</taxon>
    </lineage>
</organism>
<keyword evidence="2 5" id="KW-0238">DNA-binding</keyword>
<dbReference type="Pfam" id="PF01047">
    <property type="entry name" value="MarR"/>
    <property type="match status" value="1"/>
</dbReference>
<protein>
    <submittedName>
        <fullName evidence="5">DNA-binding MarR family transcriptional regulator</fullName>
    </submittedName>
</protein>
<gene>
    <name evidence="5" type="ORF">J2S08_004159</name>
</gene>
<dbReference type="Proteomes" id="UP001223586">
    <property type="component" value="Unassembled WGS sequence"/>
</dbReference>
<dbReference type="InterPro" id="IPR000835">
    <property type="entry name" value="HTH_MarR-typ"/>
</dbReference>
<comment type="caution">
    <text evidence="5">The sequence shown here is derived from an EMBL/GenBank/DDBJ whole genome shotgun (WGS) entry which is preliminary data.</text>
</comment>
<sequence>MSEQHFSRLNNINTGSQKLGRLILQLQRLEREPRSYGAAGVLTPSEIHTIDAIGCDEGVLMSTLASRLGVTKGAVTQLVTRLENKGLVKRTSHPNDSRAVIVSLTEKGKVAYHVHEGLHQTFYDQLSSQLTKEEIAIFEKCVEKLSEILKK</sequence>
<name>A0ABT9WY80_9BACI</name>
<feature type="domain" description="HTH marR-type" evidence="4">
    <location>
        <begin position="16"/>
        <end position="147"/>
    </location>
</feature>
<accession>A0ABT9WY80</accession>
<evidence type="ECO:0000259" key="4">
    <source>
        <dbReference type="PROSITE" id="PS50995"/>
    </source>
</evidence>
<dbReference type="PANTHER" id="PTHR42756">
    <property type="entry name" value="TRANSCRIPTIONAL REGULATOR, MARR"/>
    <property type="match status" value="1"/>
</dbReference>
<reference evidence="5 6" key="1">
    <citation type="submission" date="2023-07" db="EMBL/GenBank/DDBJ databases">
        <title>Genomic Encyclopedia of Type Strains, Phase IV (KMG-IV): sequencing the most valuable type-strain genomes for metagenomic binning, comparative biology and taxonomic classification.</title>
        <authorList>
            <person name="Goeker M."/>
        </authorList>
    </citation>
    <scope>NUCLEOTIDE SEQUENCE [LARGE SCALE GENOMIC DNA]</scope>
    <source>
        <strain evidence="5 6">DSM 23837</strain>
    </source>
</reference>
<dbReference type="InterPro" id="IPR036390">
    <property type="entry name" value="WH_DNA-bd_sf"/>
</dbReference>
<evidence type="ECO:0000256" key="1">
    <source>
        <dbReference type="ARBA" id="ARBA00023015"/>
    </source>
</evidence>
<dbReference type="Gene3D" id="1.10.10.10">
    <property type="entry name" value="Winged helix-like DNA-binding domain superfamily/Winged helix DNA-binding domain"/>
    <property type="match status" value="1"/>
</dbReference>
<proteinExistence type="predicted"/>
<keyword evidence="6" id="KW-1185">Reference proteome</keyword>
<keyword evidence="3" id="KW-0804">Transcription</keyword>
<dbReference type="PRINTS" id="PR00598">
    <property type="entry name" value="HTHMARR"/>
</dbReference>
<evidence type="ECO:0000256" key="3">
    <source>
        <dbReference type="ARBA" id="ARBA00023163"/>
    </source>
</evidence>
<keyword evidence="1" id="KW-0805">Transcription regulation</keyword>
<dbReference type="EMBL" id="JAUSTT010000037">
    <property type="protein sequence ID" value="MDQ0178255.1"/>
    <property type="molecule type" value="Genomic_DNA"/>
</dbReference>
<dbReference type="PROSITE" id="PS50995">
    <property type="entry name" value="HTH_MARR_2"/>
    <property type="match status" value="1"/>
</dbReference>
<dbReference type="SUPFAM" id="SSF46785">
    <property type="entry name" value="Winged helix' DNA-binding domain"/>
    <property type="match status" value="1"/>
</dbReference>
<dbReference type="InterPro" id="IPR036388">
    <property type="entry name" value="WH-like_DNA-bd_sf"/>
</dbReference>
<dbReference type="PANTHER" id="PTHR42756:SF1">
    <property type="entry name" value="TRANSCRIPTIONAL REPRESSOR OF EMRAB OPERON"/>
    <property type="match status" value="1"/>
</dbReference>
<dbReference type="GO" id="GO:0003677">
    <property type="term" value="F:DNA binding"/>
    <property type="evidence" value="ECO:0007669"/>
    <property type="project" value="UniProtKB-KW"/>
</dbReference>